<dbReference type="AlphaFoldDB" id="A0A2M6WWT3"/>
<evidence type="ECO:0000256" key="7">
    <source>
        <dbReference type="ARBA" id="ARBA00023146"/>
    </source>
</evidence>
<evidence type="ECO:0000256" key="9">
    <source>
        <dbReference type="NCBIfam" id="TIGR00456"/>
    </source>
</evidence>
<dbReference type="InterPro" id="IPR008909">
    <property type="entry name" value="DALR_anticod-bd"/>
</dbReference>
<keyword evidence="7 10" id="KW-0030">Aminoacyl-tRNA synthetase</keyword>
<name>A0A2M6WWT3_9BACT</name>
<keyword evidence="6 10" id="KW-0648">Protein biosynthesis</keyword>
<organism evidence="12 13">
    <name type="scientific">Candidatus Berkelbacteria bacterium CG10_big_fil_rev_8_21_14_0_10_41_12</name>
    <dbReference type="NCBI Taxonomy" id="1974513"/>
    <lineage>
        <taxon>Bacteria</taxon>
        <taxon>Candidatus Berkelbacteria</taxon>
    </lineage>
</organism>
<dbReference type="GO" id="GO:0005737">
    <property type="term" value="C:cytoplasm"/>
    <property type="evidence" value="ECO:0007669"/>
    <property type="project" value="UniProtKB-UniRule"/>
</dbReference>
<dbReference type="InterPro" id="IPR009080">
    <property type="entry name" value="tRNAsynth_Ia_anticodon-bd"/>
</dbReference>
<dbReference type="Gene3D" id="3.40.50.620">
    <property type="entry name" value="HUPs"/>
    <property type="match status" value="1"/>
</dbReference>
<reference evidence="13" key="1">
    <citation type="submission" date="2017-09" db="EMBL/GenBank/DDBJ databases">
        <title>Depth-based differentiation of microbial function through sediment-hosted aquifers and enrichment of novel symbionts in the deep terrestrial subsurface.</title>
        <authorList>
            <person name="Probst A.J."/>
            <person name="Ladd B."/>
            <person name="Jarett J.K."/>
            <person name="Geller-Mcgrath D.E."/>
            <person name="Sieber C.M.K."/>
            <person name="Emerson J.B."/>
            <person name="Anantharaman K."/>
            <person name="Thomas B.C."/>
            <person name="Malmstrom R."/>
            <person name="Stieglmeier M."/>
            <person name="Klingl A."/>
            <person name="Woyke T."/>
            <person name="Ryan C.M."/>
            <person name="Banfield J.F."/>
        </authorList>
    </citation>
    <scope>NUCLEOTIDE SEQUENCE [LARGE SCALE GENOMIC DNA]</scope>
</reference>
<dbReference type="GO" id="GO:0005524">
    <property type="term" value="F:ATP binding"/>
    <property type="evidence" value="ECO:0007669"/>
    <property type="project" value="UniProtKB-KW"/>
</dbReference>
<dbReference type="EMBL" id="PEZV01000026">
    <property type="protein sequence ID" value="PIT97252.1"/>
    <property type="molecule type" value="Genomic_DNA"/>
</dbReference>
<dbReference type="PANTHER" id="PTHR11956:SF5">
    <property type="entry name" value="ARGININE--TRNA LIGASE, CYTOPLASMIC"/>
    <property type="match status" value="1"/>
</dbReference>
<gene>
    <name evidence="12" type="primary">argS</name>
    <name evidence="12" type="ORF">COT77_02390</name>
</gene>
<evidence type="ECO:0000256" key="1">
    <source>
        <dbReference type="ARBA" id="ARBA00005594"/>
    </source>
</evidence>
<dbReference type="PANTHER" id="PTHR11956">
    <property type="entry name" value="ARGINYL-TRNA SYNTHETASE"/>
    <property type="match status" value="1"/>
</dbReference>
<evidence type="ECO:0000256" key="4">
    <source>
        <dbReference type="ARBA" id="ARBA00022741"/>
    </source>
</evidence>
<comment type="caution">
    <text evidence="12">The sequence shown here is derived from an EMBL/GenBank/DDBJ whole genome shotgun (WGS) entry which is preliminary data.</text>
</comment>
<keyword evidence="5 10" id="KW-0067">ATP-binding</keyword>
<accession>A0A2M6WWT3</accession>
<comment type="catalytic activity">
    <reaction evidence="8">
        <text>tRNA(Arg) + L-arginine + ATP = L-arginyl-tRNA(Arg) + AMP + diphosphate</text>
        <dbReference type="Rhea" id="RHEA:20301"/>
        <dbReference type="Rhea" id="RHEA-COMP:9658"/>
        <dbReference type="Rhea" id="RHEA-COMP:9673"/>
        <dbReference type="ChEBI" id="CHEBI:30616"/>
        <dbReference type="ChEBI" id="CHEBI:32682"/>
        <dbReference type="ChEBI" id="CHEBI:33019"/>
        <dbReference type="ChEBI" id="CHEBI:78442"/>
        <dbReference type="ChEBI" id="CHEBI:78513"/>
        <dbReference type="ChEBI" id="CHEBI:456215"/>
        <dbReference type="EC" id="6.1.1.19"/>
    </reaction>
</comment>
<evidence type="ECO:0000313" key="12">
    <source>
        <dbReference type="EMBL" id="PIT97252.1"/>
    </source>
</evidence>
<dbReference type="PRINTS" id="PR01038">
    <property type="entry name" value="TRNASYNTHARG"/>
</dbReference>
<evidence type="ECO:0000256" key="2">
    <source>
        <dbReference type="ARBA" id="ARBA00012837"/>
    </source>
</evidence>
<dbReference type="GO" id="GO:0006420">
    <property type="term" value="P:arginyl-tRNA aminoacylation"/>
    <property type="evidence" value="ECO:0007669"/>
    <property type="project" value="UniProtKB-UniRule"/>
</dbReference>
<dbReference type="InterPro" id="IPR001278">
    <property type="entry name" value="Arg-tRNA-ligase"/>
</dbReference>
<dbReference type="EC" id="6.1.1.19" evidence="2 9"/>
<dbReference type="InterPro" id="IPR014729">
    <property type="entry name" value="Rossmann-like_a/b/a_fold"/>
</dbReference>
<dbReference type="NCBIfam" id="TIGR00456">
    <property type="entry name" value="argS"/>
    <property type="match status" value="1"/>
</dbReference>
<evidence type="ECO:0000256" key="5">
    <source>
        <dbReference type="ARBA" id="ARBA00022840"/>
    </source>
</evidence>
<dbReference type="FunFam" id="3.40.50.620:FF:000116">
    <property type="entry name" value="Arginine--tRNA ligase"/>
    <property type="match status" value="1"/>
</dbReference>
<dbReference type="GO" id="GO:0004814">
    <property type="term" value="F:arginine-tRNA ligase activity"/>
    <property type="evidence" value="ECO:0007669"/>
    <property type="project" value="UniProtKB-UniRule"/>
</dbReference>
<evidence type="ECO:0000313" key="13">
    <source>
        <dbReference type="Proteomes" id="UP000228596"/>
    </source>
</evidence>
<keyword evidence="4 10" id="KW-0547">Nucleotide-binding</keyword>
<evidence type="ECO:0000259" key="11">
    <source>
        <dbReference type="SMART" id="SM00836"/>
    </source>
</evidence>
<proteinExistence type="inferred from homology"/>
<comment type="similarity">
    <text evidence="1 10">Belongs to the class-I aminoacyl-tRNA synthetase family.</text>
</comment>
<dbReference type="Gene3D" id="1.10.730.10">
    <property type="entry name" value="Isoleucyl-tRNA Synthetase, Domain 1"/>
    <property type="match status" value="1"/>
</dbReference>
<dbReference type="Pfam" id="PF00750">
    <property type="entry name" value="tRNA-synt_1d"/>
    <property type="match status" value="1"/>
</dbReference>
<evidence type="ECO:0000256" key="6">
    <source>
        <dbReference type="ARBA" id="ARBA00022917"/>
    </source>
</evidence>
<dbReference type="InterPro" id="IPR035684">
    <property type="entry name" value="ArgRS_core"/>
</dbReference>
<feature type="domain" description="DALR anticodon binding" evidence="11">
    <location>
        <begin position="439"/>
        <end position="553"/>
    </location>
</feature>
<protein>
    <recommendedName>
        <fullName evidence="2 9">Arginine--tRNA ligase</fullName>
        <ecNumber evidence="2 9">6.1.1.19</ecNumber>
    </recommendedName>
</protein>
<sequence>MIKEQIQQKIQEIFGLDFVPEICSTNFEGADFAVSPKLIFEIVKKAGTSAEKVKEKIIESATQDLGCVASVKNGFVNISIRDISQEVRIFLETDNYLEKKQNHDKTIVIDYSAPNIAKRFSIGNLRSTIIGAAVANSYKALGYKVEGINHLGDWGTQFGKLVVAIEKWGDKKEIEKNPLEQLSNLYIRFHREAQSNPALVDEARLAFKKLESGDERTRVIWRKCINWSMKEFDHYYDELGIHIENIIGESFYDDKTVQVIRELDQKGLLKESEGAKIVEFDHLPPAVIQKKDEATLYITRDLASIKYRIEKFKPTKMIYHVGLEQQLHFTQLFEIVRMLGWAKNVELVYAGHGLVKLPSGKMSAREGNVVLLEELIREAKERVRDIFKGGGADKIDEDKVKAVAIGAIKYTDLKQNRKTNIVFDWANALDLNGNSGPYLQYAYARISSVISKSGLKIGDLIAESNEMKIDKDQVKDLIFFQDVVNEMAENEMPNLICNFAYKIASKANSYYERVRVLNEDKDELIKNIMPLFVWEKLLRLSFEIIGLEPLKEV</sequence>
<keyword evidence="3 10" id="KW-0436">Ligase</keyword>
<evidence type="ECO:0000256" key="8">
    <source>
        <dbReference type="ARBA" id="ARBA00049339"/>
    </source>
</evidence>
<dbReference type="SUPFAM" id="SSF52374">
    <property type="entry name" value="Nucleotidylyl transferase"/>
    <property type="match status" value="1"/>
</dbReference>
<dbReference type="Pfam" id="PF05746">
    <property type="entry name" value="DALR_1"/>
    <property type="match status" value="1"/>
</dbReference>
<dbReference type="Proteomes" id="UP000228596">
    <property type="component" value="Unassembled WGS sequence"/>
</dbReference>
<evidence type="ECO:0000256" key="10">
    <source>
        <dbReference type="RuleBase" id="RU363038"/>
    </source>
</evidence>
<evidence type="ECO:0000256" key="3">
    <source>
        <dbReference type="ARBA" id="ARBA00022598"/>
    </source>
</evidence>
<dbReference type="SMART" id="SM00836">
    <property type="entry name" value="DALR_1"/>
    <property type="match status" value="1"/>
</dbReference>
<dbReference type="SUPFAM" id="SSF47323">
    <property type="entry name" value="Anticodon-binding domain of a subclass of class I aminoacyl-tRNA synthetases"/>
    <property type="match status" value="1"/>
</dbReference>